<evidence type="ECO:0000256" key="1">
    <source>
        <dbReference type="ARBA" id="ARBA00008072"/>
    </source>
</evidence>
<dbReference type="SUPFAM" id="SSF50129">
    <property type="entry name" value="GroES-like"/>
    <property type="match status" value="1"/>
</dbReference>
<organism evidence="5 6">
    <name type="scientific">Stachybotrys chartarum (strain CBS 109288 / IBT 7711)</name>
    <name type="common">Toxic black mold</name>
    <name type="synonym">Stilbospora chartarum</name>
    <dbReference type="NCBI Taxonomy" id="1280523"/>
    <lineage>
        <taxon>Eukaryota</taxon>
        <taxon>Fungi</taxon>
        <taxon>Dikarya</taxon>
        <taxon>Ascomycota</taxon>
        <taxon>Pezizomycotina</taxon>
        <taxon>Sordariomycetes</taxon>
        <taxon>Hypocreomycetidae</taxon>
        <taxon>Hypocreales</taxon>
        <taxon>Stachybotryaceae</taxon>
        <taxon>Stachybotrys</taxon>
    </lineage>
</organism>
<accession>A0A084B504</accession>
<evidence type="ECO:0000313" key="6">
    <source>
        <dbReference type="Proteomes" id="UP000028045"/>
    </source>
</evidence>
<gene>
    <name evidence="5" type="ORF">S7711_06267</name>
</gene>
<protein>
    <recommendedName>
        <fullName evidence="4">Enoyl reductase (ER) domain-containing protein</fullName>
    </recommendedName>
</protein>
<evidence type="ECO:0000256" key="3">
    <source>
        <dbReference type="ARBA" id="ARBA00023002"/>
    </source>
</evidence>
<dbReference type="InterPro" id="IPR036291">
    <property type="entry name" value="NAD(P)-bd_dom_sf"/>
</dbReference>
<dbReference type="PANTHER" id="PTHR45348">
    <property type="entry name" value="HYPOTHETICAL OXIDOREDUCTASE (EUROFUNG)"/>
    <property type="match status" value="1"/>
</dbReference>
<dbReference type="InterPro" id="IPR011032">
    <property type="entry name" value="GroES-like_sf"/>
</dbReference>
<dbReference type="GO" id="GO:0016651">
    <property type="term" value="F:oxidoreductase activity, acting on NAD(P)H"/>
    <property type="evidence" value="ECO:0007669"/>
    <property type="project" value="InterPro"/>
</dbReference>
<dbReference type="Pfam" id="PF00107">
    <property type="entry name" value="ADH_zinc_N"/>
    <property type="match status" value="1"/>
</dbReference>
<reference evidence="5 6" key="1">
    <citation type="journal article" date="2014" name="BMC Genomics">
        <title>Comparative genome sequencing reveals chemotype-specific gene clusters in the toxigenic black mold Stachybotrys.</title>
        <authorList>
            <person name="Semeiks J."/>
            <person name="Borek D."/>
            <person name="Otwinowski Z."/>
            <person name="Grishin N.V."/>
        </authorList>
    </citation>
    <scope>NUCLEOTIDE SEQUENCE [LARGE SCALE GENOMIC DNA]</scope>
    <source>
        <strain evidence="6">CBS 109288 / IBT 7711</strain>
    </source>
</reference>
<dbReference type="EMBL" id="KL648054">
    <property type="protein sequence ID" value="KEY72633.1"/>
    <property type="molecule type" value="Genomic_DNA"/>
</dbReference>
<evidence type="ECO:0000256" key="2">
    <source>
        <dbReference type="ARBA" id="ARBA00022857"/>
    </source>
</evidence>
<dbReference type="InterPro" id="IPR047122">
    <property type="entry name" value="Trans-enoyl_RdTase-like"/>
</dbReference>
<dbReference type="Pfam" id="PF08240">
    <property type="entry name" value="ADH_N"/>
    <property type="match status" value="1"/>
</dbReference>
<evidence type="ECO:0000313" key="5">
    <source>
        <dbReference type="EMBL" id="KEY72633.1"/>
    </source>
</evidence>
<dbReference type="Gene3D" id="3.90.180.10">
    <property type="entry name" value="Medium-chain alcohol dehydrogenases, catalytic domain"/>
    <property type="match status" value="1"/>
</dbReference>
<feature type="domain" description="Enoyl reductase (ER)" evidence="4">
    <location>
        <begin position="23"/>
        <end position="362"/>
    </location>
</feature>
<dbReference type="HOGENOM" id="CLU_026673_16_1_1"/>
<dbReference type="AlphaFoldDB" id="A0A084B504"/>
<dbReference type="InterPro" id="IPR020843">
    <property type="entry name" value="ER"/>
</dbReference>
<proteinExistence type="inferred from homology"/>
<dbReference type="InterPro" id="IPR013154">
    <property type="entry name" value="ADH-like_N"/>
</dbReference>
<sequence>MPSRILANSPLKLPVAQSAVVQDDNGAPRLADEVPLPLLKAGTVLVKTVAMALNPSDHKMGTVFPTPGSIIGMDFSGIVASIHRDTKTDLRVGDRVCGMVHGSNPSDPTNGAFAEYLRTRPELLLRVPPNLSMQQAATLGVGLMTNIMAFWDTSALALTATPKSPAEKPFPVVVYGGSTATGTLAIQLLRLLGLKPIATCSPHNFDLVRSRGAHDAIDHARSDVGEEIKKRTNGKLRHIYDCVADTASTTHCYAAFGRTGGRYVSLEMVPDELRTRRAVVAKVVLGYEGLGEDVALSRGYESAADPTKLALAVKYMRIFQELLDEGSLQTHPIQQQHGGLQGVLQGLEILKSGAISGRKLVVTM</sequence>
<dbReference type="CDD" id="cd08249">
    <property type="entry name" value="enoyl_reductase_like"/>
    <property type="match status" value="1"/>
</dbReference>
<dbReference type="SUPFAM" id="SSF51735">
    <property type="entry name" value="NAD(P)-binding Rossmann-fold domains"/>
    <property type="match status" value="1"/>
</dbReference>
<keyword evidence="3" id="KW-0560">Oxidoreductase</keyword>
<keyword evidence="6" id="KW-1185">Reference proteome</keyword>
<keyword evidence="2" id="KW-0521">NADP</keyword>
<dbReference type="SMART" id="SM00829">
    <property type="entry name" value="PKS_ER"/>
    <property type="match status" value="1"/>
</dbReference>
<comment type="similarity">
    <text evidence="1">Belongs to the zinc-containing alcohol dehydrogenase family.</text>
</comment>
<dbReference type="Gene3D" id="3.40.50.720">
    <property type="entry name" value="NAD(P)-binding Rossmann-like Domain"/>
    <property type="match status" value="1"/>
</dbReference>
<name>A0A084B504_STACB</name>
<dbReference type="OrthoDB" id="48317at2759"/>
<dbReference type="InterPro" id="IPR013149">
    <property type="entry name" value="ADH-like_C"/>
</dbReference>
<evidence type="ECO:0000259" key="4">
    <source>
        <dbReference type="SMART" id="SM00829"/>
    </source>
</evidence>
<dbReference type="PANTHER" id="PTHR45348:SF6">
    <property type="entry name" value="TRANS-ENOYL REDUCTASE APDC"/>
    <property type="match status" value="1"/>
</dbReference>
<dbReference type="Proteomes" id="UP000028045">
    <property type="component" value="Unassembled WGS sequence"/>
</dbReference>